<dbReference type="EMBL" id="PGCI01000473">
    <property type="protein sequence ID" value="PLW26283.1"/>
    <property type="molecule type" value="Genomic_DNA"/>
</dbReference>
<accession>A0A2N5TLA8</accession>
<proteinExistence type="predicted"/>
<reference evidence="2 3" key="1">
    <citation type="submission" date="2017-11" db="EMBL/GenBank/DDBJ databases">
        <title>De novo assembly and phasing of dikaryotic genomes from two isolates of Puccinia coronata f. sp. avenae, the causal agent of oat crown rust.</title>
        <authorList>
            <person name="Miller M.E."/>
            <person name="Zhang Y."/>
            <person name="Omidvar V."/>
            <person name="Sperschneider J."/>
            <person name="Schwessinger B."/>
            <person name="Raley C."/>
            <person name="Palmer J.M."/>
            <person name="Garnica D."/>
            <person name="Upadhyaya N."/>
            <person name="Rathjen J."/>
            <person name="Taylor J.M."/>
            <person name="Park R.F."/>
            <person name="Dodds P.N."/>
            <person name="Hirsch C.D."/>
            <person name="Kianian S.F."/>
            <person name="Figueroa M."/>
        </authorList>
    </citation>
    <scope>NUCLEOTIDE SEQUENCE [LARGE SCALE GENOMIC DNA]</scope>
    <source>
        <strain evidence="2">12SD80</strain>
    </source>
</reference>
<dbReference type="AlphaFoldDB" id="A0A2N5TLA8"/>
<evidence type="ECO:0000313" key="2">
    <source>
        <dbReference type="EMBL" id="PLW26283.1"/>
    </source>
</evidence>
<comment type="caution">
    <text evidence="2">The sequence shown here is derived from an EMBL/GenBank/DDBJ whole genome shotgun (WGS) entry which is preliminary data.</text>
</comment>
<evidence type="ECO:0000313" key="3">
    <source>
        <dbReference type="Proteomes" id="UP000235392"/>
    </source>
</evidence>
<organism evidence="2 3">
    <name type="scientific">Puccinia coronata f. sp. avenae</name>
    <dbReference type="NCBI Taxonomy" id="200324"/>
    <lineage>
        <taxon>Eukaryota</taxon>
        <taxon>Fungi</taxon>
        <taxon>Dikarya</taxon>
        <taxon>Basidiomycota</taxon>
        <taxon>Pucciniomycotina</taxon>
        <taxon>Pucciniomycetes</taxon>
        <taxon>Pucciniales</taxon>
        <taxon>Pucciniaceae</taxon>
        <taxon>Puccinia</taxon>
    </lineage>
</organism>
<name>A0A2N5TLA8_9BASI</name>
<protein>
    <submittedName>
        <fullName evidence="2">Uncharacterized protein</fullName>
    </submittedName>
</protein>
<gene>
    <name evidence="2" type="ORF">PCASD_26135</name>
</gene>
<feature type="region of interest" description="Disordered" evidence="1">
    <location>
        <begin position="28"/>
        <end position="80"/>
    </location>
</feature>
<sequence>MDSCPPSPHESCTNYFSCKEARRQLSIGIDQQDTASKGTPSVQGTLTAETDSGACEAAPKDGPMGTPLQQQAHWVTPPNPKRFKRLKIHC</sequence>
<evidence type="ECO:0000256" key="1">
    <source>
        <dbReference type="SAM" id="MobiDB-lite"/>
    </source>
</evidence>
<dbReference type="Proteomes" id="UP000235392">
    <property type="component" value="Unassembled WGS sequence"/>
</dbReference>
<feature type="compositionally biased region" description="Polar residues" evidence="1">
    <location>
        <begin position="29"/>
        <end position="50"/>
    </location>
</feature>